<organism evidence="5 6">
    <name type="scientific">Owenia fusiformis</name>
    <name type="common">Polychaete worm</name>
    <dbReference type="NCBI Taxonomy" id="6347"/>
    <lineage>
        <taxon>Eukaryota</taxon>
        <taxon>Metazoa</taxon>
        <taxon>Spiralia</taxon>
        <taxon>Lophotrochozoa</taxon>
        <taxon>Annelida</taxon>
        <taxon>Polychaeta</taxon>
        <taxon>Sedentaria</taxon>
        <taxon>Canalipalpata</taxon>
        <taxon>Sabellida</taxon>
        <taxon>Oweniida</taxon>
        <taxon>Oweniidae</taxon>
        <taxon>Owenia</taxon>
    </lineage>
</organism>
<name>A0A8S4QAA9_OWEFU</name>
<dbReference type="AlphaFoldDB" id="A0A8S4QAA9"/>
<dbReference type="OrthoDB" id="6162297at2759"/>
<keyword evidence="3" id="KW-0862">Zinc</keyword>
<dbReference type="Pfam" id="PF04500">
    <property type="entry name" value="FLYWCH"/>
    <property type="match status" value="1"/>
</dbReference>
<keyword evidence="1" id="KW-0479">Metal-binding</keyword>
<evidence type="ECO:0000256" key="1">
    <source>
        <dbReference type="ARBA" id="ARBA00022723"/>
    </source>
</evidence>
<protein>
    <recommendedName>
        <fullName evidence="4">FLYWCH-type domain-containing protein</fullName>
    </recommendedName>
</protein>
<dbReference type="EMBL" id="CAIIXF020000080">
    <property type="protein sequence ID" value="CAH1802775.1"/>
    <property type="molecule type" value="Genomic_DNA"/>
</dbReference>
<keyword evidence="6" id="KW-1185">Reference proteome</keyword>
<dbReference type="GO" id="GO:0008270">
    <property type="term" value="F:zinc ion binding"/>
    <property type="evidence" value="ECO:0007669"/>
    <property type="project" value="UniProtKB-KW"/>
</dbReference>
<evidence type="ECO:0000256" key="2">
    <source>
        <dbReference type="ARBA" id="ARBA00022771"/>
    </source>
</evidence>
<sequence length="124" mass="13642">MDVDPEYSTTMPVVNMDLPNGDSFNVDRPFDVPDRFEEDTLQEMSLPTNISEPVTESVTYSIVEGATQRGNPLLVDSEGFIYTVKKTLPGRTTWRCKVRGKSGNCSAMVFQSNSVGQGVCSPQV</sequence>
<keyword evidence="2" id="KW-0863">Zinc-finger</keyword>
<proteinExistence type="predicted"/>
<evidence type="ECO:0000313" key="6">
    <source>
        <dbReference type="Proteomes" id="UP000749559"/>
    </source>
</evidence>
<evidence type="ECO:0000259" key="4">
    <source>
        <dbReference type="Pfam" id="PF04500"/>
    </source>
</evidence>
<evidence type="ECO:0000256" key="3">
    <source>
        <dbReference type="ARBA" id="ARBA00022833"/>
    </source>
</evidence>
<feature type="domain" description="FLYWCH-type" evidence="4">
    <location>
        <begin position="67"/>
        <end position="112"/>
    </location>
</feature>
<gene>
    <name evidence="5" type="ORF">OFUS_LOCUS26422</name>
</gene>
<accession>A0A8S4QAA9</accession>
<comment type="caution">
    <text evidence="5">The sequence shown here is derived from an EMBL/GenBank/DDBJ whole genome shotgun (WGS) entry which is preliminary data.</text>
</comment>
<dbReference type="Proteomes" id="UP000749559">
    <property type="component" value="Unassembled WGS sequence"/>
</dbReference>
<evidence type="ECO:0000313" key="5">
    <source>
        <dbReference type="EMBL" id="CAH1802775.1"/>
    </source>
</evidence>
<reference evidence="5" key="1">
    <citation type="submission" date="2022-03" db="EMBL/GenBank/DDBJ databases">
        <authorList>
            <person name="Martin C."/>
        </authorList>
    </citation>
    <scope>NUCLEOTIDE SEQUENCE</scope>
</reference>
<dbReference type="InterPro" id="IPR007588">
    <property type="entry name" value="Znf_FLYWCH"/>
</dbReference>
<dbReference type="Gene3D" id="2.20.25.240">
    <property type="match status" value="1"/>
</dbReference>